<feature type="transmembrane region" description="Helical" evidence="12">
    <location>
        <begin position="290"/>
        <end position="309"/>
    </location>
</feature>
<comment type="subcellular location">
    <subcellularLocation>
        <location evidence="1">Cell membrane</location>
        <topology evidence="1">Multi-pass membrane protein</topology>
    </subcellularLocation>
</comment>
<dbReference type="NCBIfam" id="TIGR00826">
    <property type="entry name" value="EIIB_glc"/>
    <property type="match status" value="1"/>
</dbReference>
<dbReference type="GO" id="GO:0009401">
    <property type="term" value="P:phosphoenolpyruvate-dependent sugar phosphotransferase system"/>
    <property type="evidence" value="ECO:0007669"/>
    <property type="project" value="UniProtKB-KW"/>
</dbReference>
<evidence type="ECO:0000259" key="15">
    <source>
        <dbReference type="PROSITE" id="PS51103"/>
    </source>
</evidence>
<dbReference type="eggNOG" id="COG2190">
    <property type="taxonomic scope" value="Bacteria"/>
</dbReference>
<evidence type="ECO:0000256" key="7">
    <source>
        <dbReference type="ARBA" id="ARBA00022692"/>
    </source>
</evidence>
<dbReference type="GO" id="GO:0016301">
    <property type="term" value="F:kinase activity"/>
    <property type="evidence" value="ECO:0007669"/>
    <property type="project" value="UniProtKB-KW"/>
</dbReference>
<evidence type="ECO:0000256" key="12">
    <source>
        <dbReference type="SAM" id="Phobius"/>
    </source>
</evidence>
<feature type="domain" description="PTS EIIC type-1" evidence="15">
    <location>
        <begin position="107"/>
        <end position="468"/>
    </location>
</feature>
<keyword evidence="4" id="KW-0762">Sugar transport</keyword>
<dbReference type="InterPro" id="IPR001996">
    <property type="entry name" value="PTS_IIB_1"/>
</dbReference>
<dbReference type="InterPro" id="IPR011055">
    <property type="entry name" value="Dup_hybrid_motif"/>
</dbReference>
<dbReference type="Gene3D" id="3.30.1360.60">
    <property type="entry name" value="Glucose permease domain IIB"/>
    <property type="match status" value="1"/>
</dbReference>
<dbReference type="InterPro" id="IPR018113">
    <property type="entry name" value="PTrfase_EIIB_Cys"/>
</dbReference>
<evidence type="ECO:0000256" key="6">
    <source>
        <dbReference type="ARBA" id="ARBA00022683"/>
    </source>
</evidence>
<dbReference type="GO" id="GO:0005886">
    <property type="term" value="C:plasma membrane"/>
    <property type="evidence" value="ECO:0007669"/>
    <property type="project" value="UniProtKB-SubCell"/>
</dbReference>
<dbReference type="Pfam" id="PF00367">
    <property type="entry name" value="PTS_EIIB"/>
    <property type="match status" value="1"/>
</dbReference>
<evidence type="ECO:0000256" key="5">
    <source>
        <dbReference type="ARBA" id="ARBA00022679"/>
    </source>
</evidence>
<dbReference type="Pfam" id="PF00358">
    <property type="entry name" value="PTS_EIIA_1"/>
    <property type="match status" value="1"/>
</dbReference>
<dbReference type="SUPFAM" id="SSF55604">
    <property type="entry name" value="Glucose permease domain IIB"/>
    <property type="match status" value="1"/>
</dbReference>
<evidence type="ECO:0000256" key="8">
    <source>
        <dbReference type="ARBA" id="ARBA00022777"/>
    </source>
</evidence>
<evidence type="ECO:0000256" key="4">
    <source>
        <dbReference type="ARBA" id="ARBA00022597"/>
    </source>
</evidence>
<keyword evidence="10 12" id="KW-0472">Membrane</keyword>
<dbReference type="GO" id="GO:0015771">
    <property type="term" value="P:trehalose transport"/>
    <property type="evidence" value="ECO:0007669"/>
    <property type="project" value="TreeGrafter"/>
</dbReference>
<dbReference type="Pfam" id="PF02378">
    <property type="entry name" value="PTS_EIIC"/>
    <property type="match status" value="1"/>
</dbReference>
<keyword evidence="17" id="KW-1185">Reference proteome</keyword>
<keyword evidence="6" id="KW-0598">Phosphotransferase system</keyword>
<name>Q7D469_CLOAB</name>
<gene>
    <name evidence="16" type="ordered locus">CA_C0423</name>
</gene>
<proteinExistence type="predicted"/>
<feature type="transmembrane region" description="Helical" evidence="12">
    <location>
        <begin position="112"/>
        <end position="133"/>
    </location>
</feature>
<dbReference type="PATRIC" id="fig|272562.8.peg.620"/>
<feature type="transmembrane region" description="Helical" evidence="12">
    <location>
        <begin position="215"/>
        <end position="234"/>
    </location>
</feature>
<dbReference type="PROSITE" id="PS01035">
    <property type="entry name" value="PTS_EIIB_TYPE_1_CYS"/>
    <property type="match status" value="1"/>
</dbReference>
<dbReference type="Gene3D" id="2.70.70.10">
    <property type="entry name" value="Glucose Permease (Domain IIA)"/>
    <property type="match status" value="1"/>
</dbReference>
<dbReference type="PROSITE" id="PS00371">
    <property type="entry name" value="PTS_EIIA_TYPE_1_HIS"/>
    <property type="match status" value="1"/>
</dbReference>
<keyword evidence="7 12" id="KW-0812">Transmembrane</keyword>
<feature type="transmembrane region" description="Helical" evidence="12">
    <location>
        <begin position="429"/>
        <end position="452"/>
    </location>
</feature>
<protein>
    <submittedName>
        <fullName evidence="16">Fusion: PTS system, beta-glucosides specific IIABC component</fullName>
    </submittedName>
</protein>
<evidence type="ECO:0000256" key="2">
    <source>
        <dbReference type="ARBA" id="ARBA00022448"/>
    </source>
</evidence>
<dbReference type="PROSITE" id="PS51093">
    <property type="entry name" value="PTS_EIIA_TYPE_1"/>
    <property type="match status" value="1"/>
</dbReference>
<dbReference type="eggNOG" id="COG1264">
    <property type="taxonomic scope" value="Bacteria"/>
</dbReference>
<dbReference type="GeneID" id="44996933"/>
<dbReference type="FunFam" id="2.70.70.10:FF:000001">
    <property type="entry name" value="PTS system glucose-specific IIA component"/>
    <property type="match status" value="1"/>
</dbReference>
<feature type="transmembrane region" description="Helical" evidence="12">
    <location>
        <begin position="246"/>
        <end position="270"/>
    </location>
</feature>
<reference evidence="16 17" key="1">
    <citation type="journal article" date="2001" name="J. Bacteriol.">
        <title>Genome sequence and comparative analysis of the solvent-producing bacterium Clostridium acetobutylicum.</title>
        <authorList>
            <person name="Nolling J."/>
            <person name="Breton G."/>
            <person name="Omelchenko M.V."/>
            <person name="Makarova K.S."/>
            <person name="Zeng Q."/>
            <person name="Gibson R."/>
            <person name="Lee H.M."/>
            <person name="Dubois J."/>
            <person name="Qiu D."/>
            <person name="Hitti J."/>
            <person name="Wolf Y.I."/>
            <person name="Tatusov R.L."/>
            <person name="Sabathe F."/>
            <person name="Doucette-Stamm L."/>
            <person name="Soucaille P."/>
            <person name="Daly M.J."/>
            <person name="Bennett G.N."/>
            <person name="Koonin E.V."/>
            <person name="Smith D.R."/>
        </authorList>
    </citation>
    <scope>NUCLEOTIDE SEQUENCE [LARGE SCALE GENOMIC DNA]</scope>
    <source>
        <strain evidence="17">ATCC 824 / DSM 792 / JCM 1419 / LMG 5710 / VKM B-1787</strain>
    </source>
</reference>
<dbReference type="AlphaFoldDB" id="Q7D469"/>
<sequence>MDYNKTAKDILKLLGGEKNVMSAAHCATRLRLVLKNEKEARTKEIEKLDGVKGVFSSSGQYQIIIGQGSVNKVYKAFVEGTGISESSLSDTKKAAMKNMNLFERFARMLSNIFVPIIPAIVASGLLMGLLGMLDAFHLVNSKSGLYVILNMFSNAAFQFLPMIIAFSAAREFKTNPYLAAALGAIMIHPDLQNAWTLGEGIKHTINIFGLNIGMVGYQGTVLPILISVWVMSYIEKGLRKIVPEALDILLTPFLTLMITGFFAMVVIGPGGRFVGDEISLGLQTLYNTTGFFSGVLFGGLYSLIVITGIHHSFHAIEAGLLANPAIHKNFLLPIWSMANVAQGGAALAVYFKTRDKKMKSIAAPASFSCLLGITEPAIFGVNLRYTKPFIAGALGGAIGGGYIVFTKVAMTAVGVTGIPGIAIVKQGSFLNYIIAMILAFGGAFIIAMVLGIKEEITEEDLNKETVNKDIKVEEVESVVSPVNGKVVLLKNVPDKTFAEGLIGDGIGVDPEDGEVVSPIDGTVVHVFETKHAIAMKSKNGVEMLIHIGIDTVKMEGNGFKSFINDGEEVKKGDKLIQFDLDLVKEKAVSPIVLTIVTNHEDMGFVNSEKIDGKQLRQKDEILKIGIK</sequence>
<feature type="domain" description="PTS EIIB type-1" evidence="14">
    <location>
        <begin position="4"/>
        <end position="87"/>
    </location>
</feature>
<dbReference type="SUPFAM" id="SSF51261">
    <property type="entry name" value="Duplicated hybrid motif"/>
    <property type="match status" value="1"/>
</dbReference>
<keyword evidence="5" id="KW-0808">Transferase</keyword>
<evidence type="ECO:0000259" key="14">
    <source>
        <dbReference type="PROSITE" id="PS51098"/>
    </source>
</evidence>
<evidence type="ECO:0000256" key="10">
    <source>
        <dbReference type="ARBA" id="ARBA00023136"/>
    </source>
</evidence>
<dbReference type="InterPro" id="IPR036878">
    <property type="entry name" value="Glu_permease_IIB"/>
</dbReference>
<keyword evidence="2" id="KW-0813">Transport</keyword>
<evidence type="ECO:0000256" key="9">
    <source>
        <dbReference type="ARBA" id="ARBA00022989"/>
    </source>
</evidence>
<dbReference type="InterPro" id="IPR003352">
    <property type="entry name" value="PTS_EIIC"/>
</dbReference>
<dbReference type="GO" id="GO:0008982">
    <property type="term" value="F:protein-N(PI)-phosphohistidine-sugar phosphotransferase activity"/>
    <property type="evidence" value="ECO:0007669"/>
    <property type="project" value="InterPro"/>
</dbReference>
<dbReference type="PROSITE" id="PS51103">
    <property type="entry name" value="PTS_EIIC_TYPE_1"/>
    <property type="match status" value="1"/>
</dbReference>
<feature type="transmembrane region" description="Helical" evidence="12">
    <location>
        <begin position="330"/>
        <end position="351"/>
    </location>
</feature>
<dbReference type="NCBIfam" id="TIGR01996">
    <property type="entry name" value="PTS-II-BC-sucr"/>
    <property type="match status" value="1"/>
</dbReference>
<dbReference type="EMBL" id="AE001437">
    <property type="protein sequence ID" value="AAK78403.1"/>
    <property type="molecule type" value="Genomic_DNA"/>
</dbReference>
<dbReference type="GO" id="GO:0090589">
    <property type="term" value="F:protein-phosphocysteine-trehalose phosphotransferase system transporter activity"/>
    <property type="evidence" value="ECO:0007669"/>
    <property type="project" value="TreeGrafter"/>
</dbReference>
<feature type="active site" description="Phosphocysteine intermediate; for EIIB activity" evidence="11">
    <location>
        <position position="26"/>
    </location>
</feature>
<feature type="transmembrane region" description="Helical" evidence="12">
    <location>
        <begin position="145"/>
        <end position="165"/>
    </location>
</feature>
<keyword evidence="9 12" id="KW-1133">Transmembrane helix</keyword>
<dbReference type="CDD" id="cd00212">
    <property type="entry name" value="PTS_IIB_glc"/>
    <property type="match status" value="1"/>
</dbReference>
<dbReference type="STRING" id="272562.CA_C0423"/>
<dbReference type="PANTHER" id="PTHR30175:SF7">
    <property type="entry name" value="NEGATIVE REGULATOR OF SACY ACTIVITY"/>
    <property type="match status" value="1"/>
</dbReference>
<keyword evidence="8" id="KW-0418">Kinase</keyword>
<dbReference type="RefSeq" id="WP_010963745.1">
    <property type="nucleotide sequence ID" value="NC_003030.1"/>
</dbReference>
<dbReference type="InterPro" id="IPR013013">
    <property type="entry name" value="PTS_EIIC_1"/>
</dbReference>
<keyword evidence="3" id="KW-1003">Cell membrane</keyword>
<evidence type="ECO:0000256" key="11">
    <source>
        <dbReference type="PROSITE-ProRule" id="PRU00421"/>
    </source>
</evidence>
<dbReference type="Proteomes" id="UP000000814">
    <property type="component" value="Chromosome"/>
</dbReference>
<evidence type="ECO:0000256" key="1">
    <source>
        <dbReference type="ARBA" id="ARBA00004651"/>
    </source>
</evidence>
<feature type="transmembrane region" description="Helical" evidence="12">
    <location>
        <begin position="390"/>
        <end position="423"/>
    </location>
</feature>
<organism evidence="16 17">
    <name type="scientific">Clostridium acetobutylicum (strain ATCC 824 / DSM 792 / JCM 1419 / IAM 19013 / LMG 5710 / NBRC 13948 / NRRL B-527 / VKM B-1787 / 2291 / W)</name>
    <dbReference type="NCBI Taxonomy" id="272562"/>
    <lineage>
        <taxon>Bacteria</taxon>
        <taxon>Bacillati</taxon>
        <taxon>Bacillota</taxon>
        <taxon>Clostridia</taxon>
        <taxon>Eubacteriales</taxon>
        <taxon>Clostridiaceae</taxon>
        <taxon>Clostridium</taxon>
    </lineage>
</organism>
<dbReference type="PANTHER" id="PTHR30175">
    <property type="entry name" value="PHOSPHOTRANSFERASE SYSTEM TRANSPORT PROTEIN"/>
    <property type="match status" value="1"/>
</dbReference>
<dbReference type="PIR" id="H96951">
    <property type="entry name" value="H96951"/>
</dbReference>
<dbReference type="InterPro" id="IPR010973">
    <property type="entry name" value="PTS_IIBC_sucr"/>
</dbReference>
<dbReference type="InterPro" id="IPR050558">
    <property type="entry name" value="PTS_Sugar-Specific_Components"/>
</dbReference>
<dbReference type="PROSITE" id="PS51098">
    <property type="entry name" value="PTS_EIIB_TYPE_1"/>
    <property type="match status" value="1"/>
</dbReference>
<dbReference type="OrthoDB" id="92465at2"/>
<dbReference type="HOGENOM" id="CLU_012312_2_3_9"/>
<dbReference type="eggNOG" id="COG1263">
    <property type="taxonomic scope" value="Bacteria"/>
</dbReference>
<dbReference type="InterPro" id="IPR001127">
    <property type="entry name" value="PTS_EIIA_1_perm"/>
</dbReference>
<feature type="domain" description="PTS EIIA type-1" evidence="13">
    <location>
        <begin position="494"/>
        <end position="598"/>
    </location>
</feature>
<evidence type="ECO:0000313" key="17">
    <source>
        <dbReference type="Proteomes" id="UP000000814"/>
    </source>
</evidence>
<evidence type="ECO:0000256" key="3">
    <source>
        <dbReference type="ARBA" id="ARBA00022475"/>
    </source>
</evidence>
<evidence type="ECO:0000259" key="13">
    <source>
        <dbReference type="PROSITE" id="PS51093"/>
    </source>
</evidence>
<feature type="transmembrane region" description="Helical" evidence="12">
    <location>
        <begin position="363"/>
        <end position="383"/>
    </location>
</feature>
<dbReference type="FunFam" id="3.30.1360.60:FF:000001">
    <property type="entry name" value="PTS system glucose-specific IIBC component PtsG"/>
    <property type="match status" value="1"/>
</dbReference>
<accession>Q7D469</accession>
<dbReference type="NCBIfam" id="TIGR00830">
    <property type="entry name" value="PTBA"/>
    <property type="match status" value="1"/>
</dbReference>
<evidence type="ECO:0000313" key="16">
    <source>
        <dbReference type="EMBL" id="AAK78403.1"/>
    </source>
</evidence>
<dbReference type="KEGG" id="cac:CA_C0423"/>